<dbReference type="OMA" id="EIQNMHG"/>
<evidence type="ECO:0000256" key="2">
    <source>
        <dbReference type="RuleBase" id="RU003860"/>
    </source>
</evidence>
<dbReference type="PANTHER" id="PTHR46188:SF1">
    <property type="entry name" value="BOLA-LIKE PROTEIN 3"/>
    <property type="match status" value="1"/>
</dbReference>
<protein>
    <recommendedName>
        <fullName evidence="5">Bola-like protein</fullName>
    </recommendedName>
</protein>
<keyword evidence="4" id="KW-1185">Reference proteome</keyword>
<name>A0A0D2P7F4_HYPSF</name>
<evidence type="ECO:0000313" key="4">
    <source>
        <dbReference type="Proteomes" id="UP000054270"/>
    </source>
</evidence>
<dbReference type="SUPFAM" id="SSF82657">
    <property type="entry name" value="BolA-like"/>
    <property type="match status" value="1"/>
</dbReference>
<dbReference type="OrthoDB" id="203381at2759"/>
<sequence>MYSLVRSLRFSAARSARAFSADPTSRSADAPAGALQGEQLITQKLTEKFSPSQLQVQDVSGGCGSFYAITIASEAFKGLPIVKQHKLVTETLKQEIAGIHGLQIKTIAQ</sequence>
<dbReference type="Gene3D" id="3.30.300.90">
    <property type="entry name" value="BolA-like"/>
    <property type="match status" value="1"/>
</dbReference>
<dbReference type="InterPro" id="IPR002634">
    <property type="entry name" value="BolA"/>
</dbReference>
<dbReference type="InterPro" id="IPR052275">
    <property type="entry name" value="Mt_Fe-S_assembly_factor"/>
</dbReference>
<dbReference type="InterPro" id="IPR036065">
    <property type="entry name" value="BolA-like_sf"/>
</dbReference>
<evidence type="ECO:0000256" key="1">
    <source>
        <dbReference type="ARBA" id="ARBA00005578"/>
    </source>
</evidence>
<gene>
    <name evidence="3" type="ORF">HYPSUDRAFT_38644</name>
</gene>
<dbReference type="PANTHER" id="PTHR46188">
    <property type="entry name" value="BOLA-LIKE PROTEIN 3"/>
    <property type="match status" value="1"/>
</dbReference>
<dbReference type="GO" id="GO:0005759">
    <property type="term" value="C:mitochondrial matrix"/>
    <property type="evidence" value="ECO:0007669"/>
    <property type="project" value="TreeGrafter"/>
</dbReference>
<accession>A0A0D2P7F4</accession>
<dbReference type="PIRSF" id="PIRSF003113">
    <property type="entry name" value="BolA"/>
    <property type="match status" value="1"/>
</dbReference>
<reference evidence="4" key="1">
    <citation type="submission" date="2014-04" db="EMBL/GenBank/DDBJ databases">
        <title>Evolutionary Origins and Diversification of the Mycorrhizal Mutualists.</title>
        <authorList>
            <consortium name="DOE Joint Genome Institute"/>
            <consortium name="Mycorrhizal Genomics Consortium"/>
            <person name="Kohler A."/>
            <person name="Kuo A."/>
            <person name="Nagy L.G."/>
            <person name="Floudas D."/>
            <person name="Copeland A."/>
            <person name="Barry K.W."/>
            <person name="Cichocki N."/>
            <person name="Veneault-Fourrey C."/>
            <person name="LaButti K."/>
            <person name="Lindquist E.A."/>
            <person name="Lipzen A."/>
            <person name="Lundell T."/>
            <person name="Morin E."/>
            <person name="Murat C."/>
            <person name="Riley R."/>
            <person name="Ohm R."/>
            <person name="Sun H."/>
            <person name="Tunlid A."/>
            <person name="Henrissat B."/>
            <person name="Grigoriev I.V."/>
            <person name="Hibbett D.S."/>
            <person name="Martin F."/>
        </authorList>
    </citation>
    <scope>NUCLEOTIDE SEQUENCE [LARGE SCALE GENOMIC DNA]</scope>
    <source>
        <strain evidence="4">FD-334 SS-4</strain>
    </source>
</reference>
<evidence type="ECO:0000313" key="3">
    <source>
        <dbReference type="EMBL" id="KJA24586.1"/>
    </source>
</evidence>
<dbReference type="Proteomes" id="UP000054270">
    <property type="component" value="Unassembled WGS sequence"/>
</dbReference>
<organism evidence="3 4">
    <name type="scientific">Hypholoma sublateritium (strain FD-334 SS-4)</name>
    <dbReference type="NCBI Taxonomy" id="945553"/>
    <lineage>
        <taxon>Eukaryota</taxon>
        <taxon>Fungi</taxon>
        <taxon>Dikarya</taxon>
        <taxon>Basidiomycota</taxon>
        <taxon>Agaricomycotina</taxon>
        <taxon>Agaricomycetes</taxon>
        <taxon>Agaricomycetidae</taxon>
        <taxon>Agaricales</taxon>
        <taxon>Agaricineae</taxon>
        <taxon>Strophariaceae</taxon>
        <taxon>Hypholoma</taxon>
    </lineage>
</organism>
<evidence type="ECO:0008006" key="5">
    <source>
        <dbReference type="Google" id="ProtNLM"/>
    </source>
</evidence>
<dbReference type="STRING" id="945553.A0A0D2P7F4"/>
<dbReference type="AlphaFoldDB" id="A0A0D2P7F4"/>
<proteinExistence type="inferred from homology"/>
<comment type="similarity">
    <text evidence="1 2">Belongs to the BolA/IbaG family.</text>
</comment>
<dbReference type="Pfam" id="PF01722">
    <property type="entry name" value="BolA"/>
    <property type="match status" value="1"/>
</dbReference>
<dbReference type="EMBL" id="KN817536">
    <property type="protein sequence ID" value="KJA24586.1"/>
    <property type="molecule type" value="Genomic_DNA"/>
</dbReference>